<dbReference type="eggNOG" id="COG3614">
    <property type="taxonomic scope" value="Bacteria"/>
</dbReference>
<keyword evidence="6 12" id="KW-0812">Transmembrane</keyword>
<dbReference type="Pfam" id="PF03924">
    <property type="entry name" value="CHASE"/>
    <property type="match status" value="1"/>
</dbReference>
<dbReference type="STRING" id="258594.RPA4226"/>
<comment type="catalytic activity">
    <reaction evidence="1">
        <text>ATP + protein L-histidine = ADP + protein N-phospho-L-histidine.</text>
        <dbReference type="EC" id="2.7.13.3"/>
    </reaction>
</comment>
<protein>
    <recommendedName>
        <fullName evidence="3">histidine kinase</fullName>
        <ecNumber evidence="3">2.7.13.3</ecNumber>
    </recommendedName>
</protein>
<keyword evidence="5" id="KW-0808">Transferase</keyword>
<name>Q6N224_RHOPA</name>
<evidence type="ECO:0000256" key="11">
    <source>
        <dbReference type="ARBA" id="ARBA00023136"/>
    </source>
</evidence>
<dbReference type="PANTHER" id="PTHR41523:SF7">
    <property type="entry name" value="HISTIDINE KINASE"/>
    <property type="match status" value="1"/>
</dbReference>
<organism evidence="14">
    <name type="scientific">Rhodopseudomonas palustris (strain ATCC BAA-98 / CGA009)</name>
    <dbReference type="NCBI Taxonomy" id="258594"/>
    <lineage>
        <taxon>Bacteria</taxon>
        <taxon>Pseudomonadati</taxon>
        <taxon>Pseudomonadota</taxon>
        <taxon>Alphaproteobacteria</taxon>
        <taxon>Hyphomicrobiales</taxon>
        <taxon>Nitrobacteraceae</taxon>
        <taxon>Rhodopseudomonas</taxon>
    </lineage>
</organism>
<feature type="transmembrane region" description="Helical" evidence="12">
    <location>
        <begin position="32"/>
        <end position="53"/>
    </location>
</feature>
<reference evidence="14" key="1">
    <citation type="journal article" date="2004" name="Nat. Biotechnol.">
        <title>Complete genome sequence of the metabolically versatile photosynthetic bacterium Rhodopseudomonas palustris.</title>
        <authorList>
            <person name="Larimer F.W."/>
            <person name="Chain P."/>
            <person name="Hauser L."/>
            <person name="Lamerdin J."/>
            <person name="Malfatti S."/>
            <person name="Do L."/>
            <person name="Land M.L."/>
            <person name="Pelletier D.A."/>
            <person name="Beatty J.T."/>
            <person name="Lang A.S."/>
            <person name="Tabita F.R."/>
            <person name="Gibson J.L."/>
            <person name="Hanson T.E."/>
            <person name="Bobst C."/>
            <person name="Torres J.L."/>
            <person name="Peres C."/>
            <person name="Harrison F.H."/>
            <person name="Gibson J."/>
            <person name="Harwood C.S."/>
        </authorList>
    </citation>
    <scope>NUCLEOTIDE SEQUENCE [LARGE SCALE GENOMIC DNA]</scope>
    <source>
        <strain evidence="14">CGA009</strain>
    </source>
</reference>
<keyword evidence="9" id="KW-0067">ATP-binding</keyword>
<accession>Q6N224</accession>
<dbReference type="PROSITE" id="PS50839">
    <property type="entry name" value="CHASE"/>
    <property type="match status" value="1"/>
</dbReference>
<dbReference type="PANTHER" id="PTHR41523">
    <property type="entry name" value="TWO-COMPONENT SYSTEM SENSOR PROTEIN"/>
    <property type="match status" value="1"/>
</dbReference>
<dbReference type="GO" id="GO:0016020">
    <property type="term" value="C:membrane"/>
    <property type="evidence" value="ECO:0007669"/>
    <property type="project" value="UniProtKB-SubCell"/>
</dbReference>
<evidence type="ECO:0000256" key="8">
    <source>
        <dbReference type="ARBA" id="ARBA00022777"/>
    </source>
</evidence>
<keyword evidence="8 14" id="KW-0418">Kinase</keyword>
<evidence type="ECO:0000313" key="14">
    <source>
        <dbReference type="EMBL" id="CAE29667.1"/>
    </source>
</evidence>
<dbReference type="InterPro" id="IPR011102">
    <property type="entry name" value="Sig_transdc_His_kinase_HWE"/>
</dbReference>
<dbReference type="SMART" id="SM01079">
    <property type="entry name" value="CHASE"/>
    <property type="match status" value="1"/>
</dbReference>
<keyword evidence="11 12" id="KW-0472">Membrane</keyword>
<dbReference type="GO" id="GO:0004673">
    <property type="term" value="F:protein histidine kinase activity"/>
    <property type="evidence" value="ECO:0007669"/>
    <property type="project" value="UniProtKB-EC"/>
</dbReference>
<dbReference type="EMBL" id="BX572606">
    <property type="protein sequence ID" value="CAE29667.1"/>
    <property type="molecule type" value="Genomic_DNA"/>
</dbReference>
<evidence type="ECO:0000256" key="4">
    <source>
        <dbReference type="ARBA" id="ARBA00022553"/>
    </source>
</evidence>
<keyword evidence="7" id="KW-0547">Nucleotide-binding</keyword>
<comment type="subcellular location">
    <subcellularLocation>
        <location evidence="2">Membrane</location>
    </subcellularLocation>
</comment>
<feature type="domain" description="CHASE" evidence="13">
    <location>
        <begin position="173"/>
        <end position="262"/>
    </location>
</feature>
<evidence type="ECO:0000256" key="6">
    <source>
        <dbReference type="ARBA" id="ARBA00022692"/>
    </source>
</evidence>
<dbReference type="AlphaFoldDB" id="Q6N224"/>
<dbReference type="SMART" id="SM00911">
    <property type="entry name" value="HWE_HK"/>
    <property type="match status" value="1"/>
</dbReference>
<dbReference type="EC" id="2.7.13.3" evidence="3"/>
<dbReference type="HOGENOM" id="CLU_494215_0_0_5"/>
<dbReference type="Gene3D" id="3.30.450.350">
    <property type="entry name" value="CHASE domain"/>
    <property type="match status" value="1"/>
</dbReference>
<gene>
    <name evidence="14" type="ordered locus">RPA4226</name>
</gene>
<keyword evidence="4" id="KW-0597">Phosphoprotein</keyword>
<evidence type="ECO:0000256" key="10">
    <source>
        <dbReference type="ARBA" id="ARBA00022989"/>
    </source>
</evidence>
<evidence type="ECO:0000256" key="2">
    <source>
        <dbReference type="ARBA" id="ARBA00004370"/>
    </source>
</evidence>
<evidence type="ECO:0000256" key="9">
    <source>
        <dbReference type="ARBA" id="ARBA00022840"/>
    </source>
</evidence>
<dbReference type="GO" id="GO:0005524">
    <property type="term" value="F:ATP binding"/>
    <property type="evidence" value="ECO:0007669"/>
    <property type="project" value="UniProtKB-KW"/>
</dbReference>
<evidence type="ECO:0000256" key="7">
    <source>
        <dbReference type="ARBA" id="ARBA00022741"/>
    </source>
</evidence>
<dbReference type="GO" id="GO:0007165">
    <property type="term" value="P:signal transduction"/>
    <property type="evidence" value="ECO:0007669"/>
    <property type="project" value="UniProtKB-ARBA"/>
</dbReference>
<evidence type="ECO:0000256" key="5">
    <source>
        <dbReference type="ARBA" id="ARBA00022679"/>
    </source>
</evidence>
<keyword evidence="10 12" id="KW-1133">Transmembrane helix</keyword>
<dbReference type="eggNOG" id="COG3920">
    <property type="taxonomic scope" value="Bacteria"/>
</dbReference>
<evidence type="ECO:0000256" key="3">
    <source>
        <dbReference type="ARBA" id="ARBA00012438"/>
    </source>
</evidence>
<dbReference type="InterPro" id="IPR042240">
    <property type="entry name" value="CHASE_sf"/>
</dbReference>
<dbReference type="Pfam" id="PF07536">
    <property type="entry name" value="HWE_HK"/>
    <property type="match status" value="1"/>
</dbReference>
<evidence type="ECO:0000256" key="1">
    <source>
        <dbReference type="ARBA" id="ARBA00000085"/>
    </source>
</evidence>
<evidence type="ECO:0000259" key="13">
    <source>
        <dbReference type="PROSITE" id="PS50839"/>
    </source>
</evidence>
<dbReference type="InterPro" id="IPR006189">
    <property type="entry name" value="CHASE_dom"/>
</dbReference>
<evidence type="ECO:0000256" key="12">
    <source>
        <dbReference type="SAM" id="Phobius"/>
    </source>
</evidence>
<sequence length="588" mass="64831">MSCAQVDASSWWGRYRYVEYGRRSPPRTPSKSVVRLGFIIGLIAIIGVVLSGFSASRVYEQEAAIQRIALGRAIDVHASQVQDRLTERELLGRVASGLFRKPSVIKADMLQPLRSSIYTFKTDFVLATWVARLKPEEVPAAEAELTKAGFPDPTVRDYDGKPLDLSSPVPLDVVMDVEPRNAETMALTGRMLDHDPVLGRTFAQALAEGQPHVSDPVPLTGSGPVGVVLAAPVMNTDSSDIVGFVTFSYRLATLMLTNDDLSLFSVVLKDPSREGYELVADESGEITSRVAPEGANPMIVRTVTFGNRDWSLAYYPKIDPYDRAQKMALIIGLAGLALTLIVCGLFGYVSYSNIRLRREIQMRIGFERRLTAVIDELNHRVKNILAVIQSIVTRTLRHGSDLDVARELLIGRIHAMSNVVSLLSDSQWQGVMLKGLFEGRAIPHADRIEVDGPDIAVSARAAQSLSLLFFELASHSDEGLAVVGKHPRVVANWTVTGDGKDATFHFRWEEFNTSAATRRPDSEFGIILLDRVAPEALGGTSKRYFTDISYVYELTAPLDTVVDVYERDRTGQITAPVRPPRKSPKQPR</sequence>
<proteinExistence type="predicted"/>
<feature type="transmembrane region" description="Helical" evidence="12">
    <location>
        <begin position="327"/>
        <end position="349"/>
    </location>
</feature>